<dbReference type="Proteomes" id="UP000663845">
    <property type="component" value="Unassembled WGS sequence"/>
</dbReference>
<dbReference type="Gene3D" id="3.40.1310.20">
    <property type="match status" value="1"/>
</dbReference>
<feature type="compositionally biased region" description="Basic and acidic residues" evidence="1">
    <location>
        <begin position="70"/>
        <end position="83"/>
    </location>
</feature>
<evidence type="ECO:0000256" key="1">
    <source>
        <dbReference type="SAM" id="MobiDB-lite"/>
    </source>
</evidence>
<evidence type="ECO:0000313" key="4">
    <source>
        <dbReference type="EMBL" id="CAF3864514.1"/>
    </source>
</evidence>
<accession>A0A815HVV7</accession>
<gene>
    <name evidence="2" type="ORF">IZO911_LOCUS37097</name>
    <name evidence="3" type="ORF">JYZ213_LOCUS39593</name>
    <name evidence="5" type="ORF">KXQ929_LOCUS40389</name>
    <name evidence="4" type="ORF">OXD698_LOCUS22006</name>
</gene>
<evidence type="ECO:0000313" key="5">
    <source>
        <dbReference type="EMBL" id="CAF4206256.1"/>
    </source>
</evidence>
<reference evidence="2" key="1">
    <citation type="submission" date="2021-02" db="EMBL/GenBank/DDBJ databases">
        <authorList>
            <person name="Nowell W R."/>
        </authorList>
    </citation>
    <scope>NUCLEOTIDE SEQUENCE</scope>
</reference>
<proteinExistence type="predicted"/>
<dbReference type="Proteomes" id="UP000663860">
    <property type="component" value="Unassembled WGS sequence"/>
</dbReference>
<feature type="region of interest" description="Disordered" evidence="1">
    <location>
        <begin position="1"/>
        <end position="35"/>
    </location>
</feature>
<organism evidence="2 6">
    <name type="scientific">Adineta steineri</name>
    <dbReference type="NCBI Taxonomy" id="433720"/>
    <lineage>
        <taxon>Eukaryota</taxon>
        <taxon>Metazoa</taxon>
        <taxon>Spiralia</taxon>
        <taxon>Gnathifera</taxon>
        <taxon>Rotifera</taxon>
        <taxon>Eurotatoria</taxon>
        <taxon>Bdelloidea</taxon>
        <taxon>Adinetida</taxon>
        <taxon>Adinetidae</taxon>
        <taxon>Adineta</taxon>
    </lineage>
</organism>
<dbReference type="EMBL" id="CAJNOE010000910">
    <property type="protein sequence ID" value="CAF1357023.1"/>
    <property type="molecule type" value="Genomic_DNA"/>
</dbReference>
<dbReference type="AlphaFoldDB" id="A0A815HVV7"/>
<dbReference type="InterPro" id="IPR027417">
    <property type="entry name" value="P-loop_NTPase"/>
</dbReference>
<dbReference type="SUPFAM" id="SSF55464">
    <property type="entry name" value="Origin of replication-binding domain, RBD-like"/>
    <property type="match status" value="1"/>
</dbReference>
<dbReference type="Proteomes" id="UP000663868">
    <property type="component" value="Unassembled WGS sequence"/>
</dbReference>
<evidence type="ECO:0008006" key="7">
    <source>
        <dbReference type="Google" id="ProtNLM"/>
    </source>
</evidence>
<dbReference type="SUPFAM" id="SSF52540">
    <property type="entry name" value="P-loop containing nucleoside triphosphate hydrolases"/>
    <property type="match status" value="2"/>
</dbReference>
<feature type="compositionally biased region" description="Polar residues" evidence="1">
    <location>
        <begin position="1"/>
        <end position="10"/>
    </location>
</feature>
<evidence type="ECO:0000313" key="6">
    <source>
        <dbReference type="Proteomes" id="UP000663860"/>
    </source>
</evidence>
<dbReference type="EMBL" id="CAJNOG010001310">
    <property type="protein sequence ID" value="CAF1431430.1"/>
    <property type="molecule type" value="Genomic_DNA"/>
</dbReference>
<evidence type="ECO:0000313" key="2">
    <source>
        <dbReference type="EMBL" id="CAF1357023.1"/>
    </source>
</evidence>
<dbReference type="EMBL" id="CAJOAZ010001846">
    <property type="protein sequence ID" value="CAF3864514.1"/>
    <property type="molecule type" value="Genomic_DNA"/>
</dbReference>
<feature type="region of interest" description="Disordered" evidence="1">
    <location>
        <begin position="70"/>
        <end position="90"/>
    </location>
</feature>
<feature type="compositionally biased region" description="Basic and acidic residues" evidence="1">
    <location>
        <begin position="600"/>
        <end position="610"/>
    </location>
</feature>
<dbReference type="Proteomes" id="UP000663844">
    <property type="component" value="Unassembled WGS sequence"/>
</dbReference>
<dbReference type="EMBL" id="CAJOBB010008338">
    <property type="protein sequence ID" value="CAF4206256.1"/>
    <property type="molecule type" value="Genomic_DNA"/>
</dbReference>
<feature type="region of interest" description="Disordered" evidence="1">
    <location>
        <begin position="579"/>
        <end position="610"/>
    </location>
</feature>
<name>A0A815HVV7_9BILA</name>
<dbReference type="Gene3D" id="3.40.50.300">
    <property type="entry name" value="P-loop containing nucleotide triphosphate hydrolases"/>
    <property type="match status" value="1"/>
</dbReference>
<protein>
    <recommendedName>
        <fullName evidence="7">Replication-associated protein</fullName>
    </recommendedName>
</protein>
<feature type="compositionally biased region" description="Low complexity" evidence="1">
    <location>
        <begin position="582"/>
        <end position="599"/>
    </location>
</feature>
<evidence type="ECO:0000313" key="3">
    <source>
        <dbReference type="EMBL" id="CAF1431430.1"/>
    </source>
</evidence>
<comment type="caution">
    <text evidence="2">The sequence shown here is derived from an EMBL/GenBank/DDBJ whole genome shotgun (WGS) entry which is preliminary data.</text>
</comment>
<sequence length="621" mass="72213">MSTIPRNQIEQGREDESSSLHSSNVPSRRYNIDNIDLDDSPMKSFPSHFQAGSIIDDVTFQRVLTEVMNKETQKEQQQDHDLNEQSDYDDNDMITDTNANLFNERQFDEELERDLQNLSQIIQMNQPINDNLASGIIHQLNEVLRTTTMPVNQMTTDDGDNNDQSNMASHLTEHDIPMIYYGHLNRQNIAQQFQFNLQPTPTVPNDRFNAMSFAITSWTDVSKDLVMQSIKDDFGLDKIQYICISEEIGEVSHRRHLHIQVIFTSKINRRKPFVDDVTQTHCNYQVTGNDIAWNAYIKKGGNYNEYGSFRSIRQHSDQIQQLLSASSTSAPMISTRAMTARAQTEQRQQQNKEMARHVLKLAETNVHQAMEYIRQIMPDKFLAHSSWYLSTFNYINGRKQQHLRETGEVDKDNIWPRSFQQCTAALKEVVNRWIRHHFSRTKRAKCLVLIGPTGTGKTSFALSLPGYVNYFKGRWNLDSWHDYARYSVYDDIAWDDFSKLNYPNKKDLLTQNGKINATDKYRRTVEINVRQPAIVLLNPEDTGSLTREPITLEEHQLAQYWKKRATVYIMGPNEYFYQRPRQTTGSTQNQSSSNSSTANDEQRLGDPDEFETMLRRWEAKQ</sequence>